<evidence type="ECO:0000313" key="2">
    <source>
        <dbReference type="EMBL" id="RZV10493.1"/>
    </source>
</evidence>
<dbReference type="Pfam" id="PF26506">
    <property type="entry name" value="DUF8168"/>
    <property type="match status" value="1"/>
</dbReference>
<dbReference type="AlphaFoldDB" id="A0A482Y5X1"/>
<reference evidence="2 3" key="1">
    <citation type="submission" date="2019-02" db="EMBL/GenBank/DDBJ databases">
        <title>Genomic Encyclopedia of Archaeal and Bacterial Type Strains, Phase II (KMG-II): from individual species to whole genera.</title>
        <authorList>
            <person name="Goeker M."/>
        </authorList>
    </citation>
    <scope>NUCLEOTIDE SEQUENCE [LARGE SCALE GENOMIC DNA]</scope>
    <source>
        <strain evidence="2 3">DSM 18328</strain>
    </source>
</reference>
<proteinExistence type="predicted"/>
<evidence type="ECO:0000313" key="3">
    <source>
        <dbReference type="Proteomes" id="UP000291097"/>
    </source>
</evidence>
<dbReference type="Proteomes" id="UP000291097">
    <property type="component" value="Unassembled WGS sequence"/>
</dbReference>
<accession>A0A482Y5X1</accession>
<dbReference type="EMBL" id="SHMP01000004">
    <property type="protein sequence ID" value="RZV10493.1"/>
    <property type="molecule type" value="Genomic_DNA"/>
</dbReference>
<protein>
    <recommendedName>
        <fullName evidence="1">DUF8168 domain-containing protein</fullName>
    </recommendedName>
</protein>
<comment type="caution">
    <text evidence="2">The sequence shown here is derived from an EMBL/GenBank/DDBJ whole genome shotgun (WGS) entry which is preliminary data.</text>
</comment>
<dbReference type="InterPro" id="IPR058481">
    <property type="entry name" value="DUF8168"/>
</dbReference>
<gene>
    <name evidence="2" type="ORF">BDK88_1661</name>
</gene>
<evidence type="ECO:0000259" key="1">
    <source>
        <dbReference type="Pfam" id="PF26506"/>
    </source>
</evidence>
<organism evidence="2 3">
    <name type="scientific">Natrinema hispanicum</name>
    <dbReference type="NCBI Taxonomy" id="392421"/>
    <lineage>
        <taxon>Archaea</taxon>
        <taxon>Methanobacteriati</taxon>
        <taxon>Methanobacteriota</taxon>
        <taxon>Stenosarchaea group</taxon>
        <taxon>Halobacteria</taxon>
        <taxon>Halobacteriales</taxon>
        <taxon>Natrialbaceae</taxon>
        <taxon>Natrinema</taxon>
    </lineage>
</organism>
<name>A0A482Y5X1_9EURY</name>
<sequence length="285" mass="31086">MLIRVIGMSDASVSSDAAESGVDPMVAVYRHDVHKARSRSHEHAEEMFRGVRVNEPVPQGADAGAALLSRPRGEPEQTMDAHQSWFRLSLLTGQAASTTGAVDDVDAALHELVGSDDAEVLHAAWLSSDVPAVFSESPYYPYTSLKYHTLLAAALLDNYRAGFEFDELFLAVTPRDCAPEIVPHRTVLATPTFALHVTGNPDGRPAARLGDVPARSFADTWARLPEHPFDVDASRLWRVLDAQLRRVRSWSSALQFIEEFTTEFDPAPNSQIGRGVAGSGGGRRE</sequence>
<feature type="domain" description="DUF8168" evidence="1">
    <location>
        <begin position="25"/>
        <end position="274"/>
    </location>
</feature>